<dbReference type="OrthoDB" id="4495845at2"/>
<protein>
    <submittedName>
        <fullName evidence="3">Acyl-CoA synthetase (AMP-forming)/AMP-acid ligase II</fullName>
    </submittedName>
</protein>
<evidence type="ECO:0000259" key="2">
    <source>
        <dbReference type="Pfam" id="PF00501"/>
    </source>
</evidence>
<dbReference type="RefSeq" id="WP_143232497.1">
    <property type="nucleotide sequence ID" value="NZ_BOMU01000059.1"/>
</dbReference>
<name>A0A239BES1_9ACTN</name>
<dbReference type="InterPro" id="IPR045851">
    <property type="entry name" value="AMP-bd_C_sf"/>
</dbReference>
<dbReference type="InterPro" id="IPR020845">
    <property type="entry name" value="AMP-binding_CS"/>
</dbReference>
<dbReference type="Gene3D" id="3.30.300.30">
    <property type="match status" value="1"/>
</dbReference>
<keyword evidence="4" id="KW-1185">Reference proteome</keyword>
<dbReference type="SUPFAM" id="SSF56801">
    <property type="entry name" value="Acetyl-CoA synthetase-like"/>
    <property type="match status" value="1"/>
</dbReference>
<dbReference type="PROSITE" id="PS00455">
    <property type="entry name" value="AMP_BINDING"/>
    <property type="match status" value="1"/>
</dbReference>
<dbReference type="InterPro" id="IPR042099">
    <property type="entry name" value="ANL_N_sf"/>
</dbReference>
<feature type="domain" description="AMP-dependent synthetase/ligase" evidence="2">
    <location>
        <begin position="59"/>
        <end position="398"/>
    </location>
</feature>
<evidence type="ECO:0000256" key="1">
    <source>
        <dbReference type="ARBA" id="ARBA00006432"/>
    </source>
</evidence>
<dbReference type="EMBL" id="FZNR01000009">
    <property type="protein sequence ID" value="SNS06547.1"/>
    <property type="molecule type" value="Genomic_DNA"/>
</dbReference>
<dbReference type="GO" id="GO:0006631">
    <property type="term" value="P:fatty acid metabolic process"/>
    <property type="evidence" value="ECO:0007669"/>
    <property type="project" value="TreeGrafter"/>
</dbReference>
<organism evidence="3 4">
    <name type="scientific">Actinoplanes regularis</name>
    <dbReference type="NCBI Taxonomy" id="52697"/>
    <lineage>
        <taxon>Bacteria</taxon>
        <taxon>Bacillati</taxon>
        <taxon>Actinomycetota</taxon>
        <taxon>Actinomycetes</taxon>
        <taxon>Micromonosporales</taxon>
        <taxon>Micromonosporaceae</taxon>
        <taxon>Actinoplanes</taxon>
    </lineage>
</organism>
<accession>A0A239BES1</accession>
<evidence type="ECO:0000313" key="4">
    <source>
        <dbReference type="Proteomes" id="UP000198415"/>
    </source>
</evidence>
<sequence>MSALDKALLPTDLRLMLARDDRLGGGNVLPTAMATHPDPDVPFLLLGRPVTDVTGEPLHELSLRTLDRLAQSWSAWYLAKGVGPRDRVAVFIADTYAYSVHFFALSQIGAIPVLLNSRMAGPVAVEHLRRTGPVGLYTDASRAARIGEALTELPGLDWVQLADELPAPPEAWLKQEDYFTHAPDDPVVILHSSGTTGQPKPVIQSHAGSFAGPRYRLEHFTEKPGSLMMAAQPQSHTGCIGYGMYAVLAGTPMVPLFDPTGPELTAAIAEFQPTLVLAFAHVYADLVAEHLAPGSVDSVEGWISMADAVHDAHMRHILSLRDPALPAAAFYDRFGSTELGWGLMVQVRTLDTPRRDRCIGRPDPLAEFAVLRPDGTRADLGEYGRLGVRSPSLTPGYWNDSDTTVRSWLGGYWLTGDIAMQDEEGLFYQVDRLVDVVPTGTGTGYSVLMEEIILAGLPEISECAVVAARFDGRPVGVAVVRLDDPDAEVPASALLERVNGALADAGQPVVTLLEIARTDDALPVGYTGKVLKRRLREKYAEPAAWQGENNHLALTS</sequence>
<dbReference type="AlphaFoldDB" id="A0A239BES1"/>
<keyword evidence="3" id="KW-0436">Ligase</keyword>
<dbReference type="CDD" id="cd04433">
    <property type="entry name" value="AFD_class_I"/>
    <property type="match status" value="1"/>
</dbReference>
<proteinExistence type="inferred from homology"/>
<dbReference type="Proteomes" id="UP000198415">
    <property type="component" value="Unassembled WGS sequence"/>
</dbReference>
<dbReference type="InterPro" id="IPR000873">
    <property type="entry name" value="AMP-dep_synth/lig_dom"/>
</dbReference>
<dbReference type="PANTHER" id="PTHR43201:SF8">
    <property type="entry name" value="ACYL-COA SYNTHETASE FAMILY MEMBER 3"/>
    <property type="match status" value="1"/>
</dbReference>
<dbReference type="PANTHER" id="PTHR43201">
    <property type="entry name" value="ACYL-COA SYNTHETASE"/>
    <property type="match status" value="1"/>
</dbReference>
<comment type="similarity">
    <text evidence="1">Belongs to the ATP-dependent AMP-binding enzyme family.</text>
</comment>
<gene>
    <name evidence="3" type="ORF">SAMN06264365_109172</name>
</gene>
<dbReference type="Pfam" id="PF00501">
    <property type="entry name" value="AMP-binding"/>
    <property type="match status" value="1"/>
</dbReference>
<evidence type="ECO:0000313" key="3">
    <source>
        <dbReference type="EMBL" id="SNS06547.1"/>
    </source>
</evidence>
<reference evidence="3 4" key="1">
    <citation type="submission" date="2017-06" db="EMBL/GenBank/DDBJ databases">
        <authorList>
            <person name="Kim H.J."/>
            <person name="Triplett B.A."/>
        </authorList>
    </citation>
    <scope>NUCLEOTIDE SEQUENCE [LARGE SCALE GENOMIC DNA]</scope>
    <source>
        <strain evidence="3 4">DSM 43151</strain>
    </source>
</reference>
<dbReference type="Gene3D" id="3.40.50.12780">
    <property type="entry name" value="N-terminal domain of ligase-like"/>
    <property type="match status" value="1"/>
</dbReference>
<dbReference type="GO" id="GO:0031956">
    <property type="term" value="F:medium-chain fatty acid-CoA ligase activity"/>
    <property type="evidence" value="ECO:0007669"/>
    <property type="project" value="TreeGrafter"/>
</dbReference>